<organism evidence="6 7">
    <name type="scientific">Lipingzhangella halophila</name>
    <dbReference type="NCBI Taxonomy" id="1783352"/>
    <lineage>
        <taxon>Bacteria</taxon>
        <taxon>Bacillati</taxon>
        <taxon>Actinomycetota</taxon>
        <taxon>Actinomycetes</taxon>
        <taxon>Streptosporangiales</taxon>
        <taxon>Nocardiopsidaceae</taxon>
        <taxon>Lipingzhangella</taxon>
    </lineage>
</organism>
<keyword evidence="7" id="KW-1185">Reference proteome</keyword>
<dbReference type="InterPro" id="IPR004111">
    <property type="entry name" value="Repressor_TetR_C"/>
</dbReference>
<dbReference type="PROSITE" id="PS50977">
    <property type="entry name" value="HTH_TETR_2"/>
    <property type="match status" value="1"/>
</dbReference>
<dbReference type="GO" id="GO:0003700">
    <property type="term" value="F:DNA-binding transcription factor activity"/>
    <property type="evidence" value="ECO:0007669"/>
    <property type="project" value="TreeGrafter"/>
</dbReference>
<keyword evidence="3" id="KW-0804">Transcription</keyword>
<feature type="DNA-binding region" description="H-T-H motif" evidence="4">
    <location>
        <begin position="55"/>
        <end position="74"/>
    </location>
</feature>
<dbReference type="InterPro" id="IPR009057">
    <property type="entry name" value="Homeodomain-like_sf"/>
</dbReference>
<dbReference type="GO" id="GO:0000976">
    <property type="term" value="F:transcription cis-regulatory region binding"/>
    <property type="evidence" value="ECO:0007669"/>
    <property type="project" value="TreeGrafter"/>
</dbReference>
<protein>
    <submittedName>
        <fullName evidence="6">AcrR family transcriptional regulator</fullName>
    </submittedName>
</protein>
<dbReference type="PANTHER" id="PTHR30055">
    <property type="entry name" value="HTH-TYPE TRANSCRIPTIONAL REGULATOR RUTR"/>
    <property type="match status" value="1"/>
</dbReference>
<accession>A0A7W7W3X6</accession>
<dbReference type="Gene3D" id="1.10.10.60">
    <property type="entry name" value="Homeodomain-like"/>
    <property type="match status" value="1"/>
</dbReference>
<evidence type="ECO:0000313" key="6">
    <source>
        <dbReference type="EMBL" id="MBB4932264.1"/>
    </source>
</evidence>
<evidence type="ECO:0000259" key="5">
    <source>
        <dbReference type="PROSITE" id="PS50977"/>
    </source>
</evidence>
<comment type="caution">
    <text evidence="6">The sequence shown here is derived from an EMBL/GenBank/DDBJ whole genome shotgun (WGS) entry which is preliminary data.</text>
</comment>
<dbReference type="InterPro" id="IPR001647">
    <property type="entry name" value="HTH_TetR"/>
</dbReference>
<evidence type="ECO:0000256" key="2">
    <source>
        <dbReference type="ARBA" id="ARBA00023125"/>
    </source>
</evidence>
<name>A0A7W7W3X6_9ACTN</name>
<proteinExistence type="predicted"/>
<dbReference type="EMBL" id="JACHJT010000001">
    <property type="protein sequence ID" value="MBB4932264.1"/>
    <property type="molecule type" value="Genomic_DNA"/>
</dbReference>
<keyword evidence="1" id="KW-0805">Transcription regulation</keyword>
<dbReference type="RefSeq" id="WP_184579583.1">
    <property type="nucleotide sequence ID" value="NZ_JACHJT010000001.1"/>
</dbReference>
<reference evidence="6 7" key="1">
    <citation type="submission" date="2020-08" db="EMBL/GenBank/DDBJ databases">
        <title>Sequencing the genomes of 1000 actinobacteria strains.</title>
        <authorList>
            <person name="Klenk H.-P."/>
        </authorList>
    </citation>
    <scope>NUCLEOTIDE SEQUENCE [LARGE SCALE GENOMIC DNA]</scope>
    <source>
        <strain evidence="6 7">DSM 102030</strain>
    </source>
</reference>
<dbReference type="Pfam" id="PF00440">
    <property type="entry name" value="TetR_N"/>
    <property type="match status" value="1"/>
</dbReference>
<keyword evidence="2 4" id="KW-0238">DNA-binding</keyword>
<dbReference type="Proteomes" id="UP000523007">
    <property type="component" value="Unassembled WGS sequence"/>
</dbReference>
<dbReference type="SUPFAM" id="SSF46689">
    <property type="entry name" value="Homeodomain-like"/>
    <property type="match status" value="1"/>
</dbReference>
<sequence length="254" mass="27895">MATRNDKPDDPARSIAVLWGEDAPRRRGPKGNLTVDRIAHGAIRLADRDGLAALSMQRVAAELGFTTMSIYNHIPSKDLLLEVMMDAAAGEPPDLAQAGDWREAVLRWTRELWASFAAHPWVLRIPVERGPRGPHQLAWFDRLLTQLLRAGLPPKEARSAGLYVLSSVRGMAQTALDLTAADPEGRADDELARLLADVADPERFPALAAVFAEEHPLPRAGTETEPEGELHEALAFGLHRLLDGLEGWVARSHR</sequence>
<dbReference type="SUPFAM" id="SSF48498">
    <property type="entry name" value="Tetracyclin repressor-like, C-terminal domain"/>
    <property type="match status" value="1"/>
</dbReference>
<dbReference type="Gene3D" id="1.10.357.10">
    <property type="entry name" value="Tetracycline Repressor, domain 2"/>
    <property type="match status" value="1"/>
</dbReference>
<dbReference type="InterPro" id="IPR050109">
    <property type="entry name" value="HTH-type_TetR-like_transc_reg"/>
</dbReference>
<feature type="domain" description="HTH tetR-type" evidence="5">
    <location>
        <begin position="32"/>
        <end position="92"/>
    </location>
</feature>
<dbReference type="Pfam" id="PF02909">
    <property type="entry name" value="TetR_C_1"/>
    <property type="match status" value="1"/>
</dbReference>
<evidence type="ECO:0000256" key="1">
    <source>
        <dbReference type="ARBA" id="ARBA00023015"/>
    </source>
</evidence>
<evidence type="ECO:0000313" key="7">
    <source>
        <dbReference type="Proteomes" id="UP000523007"/>
    </source>
</evidence>
<dbReference type="PANTHER" id="PTHR30055:SF151">
    <property type="entry name" value="TRANSCRIPTIONAL REGULATORY PROTEIN"/>
    <property type="match status" value="1"/>
</dbReference>
<evidence type="ECO:0000256" key="4">
    <source>
        <dbReference type="PROSITE-ProRule" id="PRU00335"/>
    </source>
</evidence>
<dbReference type="InterPro" id="IPR036271">
    <property type="entry name" value="Tet_transcr_reg_TetR-rel_C_sf"/>
</dbReference>
<dbReference type="AlphaFoldDB" id="A0A7W7W3X6"/>
<dbReference type="GO" id="GO:0045892">
    <property type="term" value="P:negative regulation of DNA-templated transcription"/>
    <property type="evidence" value="ECO:0007669"/>
    <property type="project" value="InterPro"/>
</dbReference>
<evidence type="ECO:0000256" key="3">
    <source>
        <dbReference type="ARBA" id="ARBA00023163"/>
    </source>
</evidence>
<gene>
    <name evidence="6" type="ORF">F4561_003084</name>
</gene>